<dbReference type="Gene3D" id="3.90.79.10">
    <property type="entry name" value="Nucleoside Triphosphate Pyrophosphohydrolase"/>
    <property type="match status" value="1"/>
</dbReference>
<dbReference type="PANTHER" id="PTHR12992:SF11">
    <property type="entry name" value="MITOCHONDRIAL COENZYME A DIPHOSPHATASE NUDT8"/>
    <property type="match status" value="1"/>
</dbReference>
<evidence type="ECO:0000256" key="1">
    <source>
        <dbReference type="ARBA" id="ARBA00001936"/>
    </source>
</evidence>
<evidence type="ECO:0000256" key="4">
    <source>
        <dbReference type="ARBA" id="ARBA00022801"/>
    </source>
</evidence>
<evidence type="ECO:0000256" key="5">
    <source>
        <dbReference type="ARBA" id="ARBA00022842"/>
    </source>
</evidence>
<keyword evidence="3" id="KW-0479">Metal-binding</keyword>
<dbReference type="RefSeq" id="WP_166537184.1">
    <property type="nucleotide sequence ID" value="NZ_JAABLM010000009.1"/>
</dbReference>
<evidence type="ECO:0000259" key="7">
    <source>
        <dbReference type="PROSITE" id="PS51462"/>
    </source>
</evidence>
<keyword evidence="5" id="KW-0460">Magnesium</keyword>
<dbReference type="PANTHER" id="PTHR12992">
    <property type="entry name" value="NUDIX HYDROLASE"/>
    <property type="match status" value="1"/>
</dbReference>
<dbReference type="PROSITE" id="PS51462">
    <property type="entry name" value="NUDIX"/>
    <property type="match status" value="1"/>
</dbReference>
<evidence type="ECO:0000256" key="6">
    <source>
        <dbReference type="ARBA" id="ARBA00023211"/>
    </source>
</evidence>
<accession>A0ABW9Z8Z8</accession>
<dbReference type="InterPro" id="IPR045121">
    <property type="entry name" value="CoAse"/>
</dbReference>
<dbReference type="InterPro" id="IPR000086">
    <property type="entry name" value="NUDIX_hydrolase_dom"/>
</dbReference>
<comment type="cofactor">
    <cofactor evidence="1">
        <name>Mn(2+)</name>
        <dbReference type="ChEBI" id="CHEBI:29035"/>
    </cofactor>
</comment>
<keyword evidence="9" id="KW-1185">Reference proteome</keyword>
<evidence type="ECO:0000256" key="2">
    <source>
        <dbReference type="ARBA" id="ARBA00001946"/>
    </source>
</evidence>
<evidence type="ECO:0000313" key="8">
    <source>
        <dbReference type="EMBL" id="NBL65363.1"/>
    </source>
</evidence>
<dbReference type="CDD" id="cd03426">
    <property type="entry name" value="NUDIX_CoAse_Nudt7"/>
    <property type="match status" value="1"/>
</dbReference>
<evidence type="ECO:0000313" key="9">
    <source>
        <dbReference type="Proteomes" id="UP000798602"/>
    </source>
</evidence>
<comment type="caution">
    <text evidence="8">The sequence shown here is derived from an EMBL/GenBank/DDBJ whole genome shotgun (WGS) entry which is preliminary data.</text>
</comment>
<dbReference type="Proteomes" id="UP000798602">
    <property type="component" value="Unassembled WGS sequence"/>
</dbReference>
<name>A0ABW9Z8Z8_9FLAO</name>
<protein>
    <submittedName>
        <fullName evidence="8">NUDIX domain-containing protein</fullName>
    </submittedName>
</protein>
<organism evidence="8 9">
    <name type="scientific">Flavobacterium ichthyis</name>
    <dbReference type="NCBI Taxonomy" id="2698827"/>
    <lineage>
        <taxon>Bacteria</taxon>
        <taxon>Pseudomonadati</taxon>
        <taxon>Bacteroidota</taxon>
        <taxon>Flavobacteriia</taxon>
        <taxon>Flavobacteriales</taxon>
        <taxon>Flavobacteriaceae</taxon>
        <taxon>Flavobacterium</taxon>
    </lineage>
</organism>
<dbReference type="SUPFAM" id="SSF55811">
    <property type="entry name" value="Nudix"/>
    <property type="match status" value="1"/>
</dbReference>
<gene>
    <name evidence="8" type="ORF">GV828_09155</name>
</gene>
<dbReference type="EMBL" id="JAABLM010000009">
    <property type="protein sequence ID" value="NBL65363.1"/>
    <property type="molecule type" value="Genomic_DNA"/>
</dbReference>
<proteinExistence type="predicted"/>
<dbReference type="InterPro" id="IPR015797">
    <property type="entry name" value="NUDIX_hydrolase-like_dom_sf"/>
</dbReference>
<keyword evidence="6" id="KW-0464">Manganese</keyword>
<keyword evidence="4" id="KW-0378">Hydrolase</keyword>
<evidence type="ECO:0000256" key="3">
    <source>
        <dbReference type="ARBA" id="ARBA00022723"/>
    </source>
</evidence>
<comment type="cofactor">
    <cofactor evidence="2">
        <name>Mg(2+)</name>
        <dbReference type="ChEBI" id="CHEBI:18420"/>
    </cofactor>
</comment>
<reference evidence="9" key="1">
    <citation type="submission" date="2020-01" db="EMBL/GenBank/DDBJ databases">
        <title>Sphingomonas sp. strain CSW-10.</title>
        <authorList>
            <person name="Chen W.-M."/>
        </authorList>
    </citation>
    <scope>NUCLEOTIDE SEQUENCE [LARGE SCALE GENOMIC DNA]</scope>
    <source>
        <strain evidence="9">NST-5</strain>
    </source>
</reference>
<sequence>MKYSEFVKFLPKITNLYLPGFEAHAKMAPLDRIATLKPPFFSENIEKAAVMMFFYPKNNEIFLALILRNSYRGVHSSQIAFPGGKVELSDVDLEQTALRETFEEIGINKDSIEVIRQFSEIFIPPSNFVVTPFLGLSHSEIIFNPSEREVAGMIEVSIDEILDDANVSEVSLTTSYAENWEVPAFKFGEFVVWGATAMMLNELKEVIKSALE</sequence>
<feature type="domain" description="Nudix hydrolase" evidence="7">
    <location>
        <begin position="44"/>
        <end position="178"/>
    </location>
</feature>
<dbReference type="Pfam" id="PF00293">
    <property type="entry name" value="NUDIX"/>
    <property type="match status" value="1"/>
</dbReference>